<feature type="transmembrane region" description="Helical" evidence="1">
    <location>
        <begin position="189"/>
        <end position="208"/>
    </location>
</feature>
<name>A0A813JYL1_POLGL</name>
<reference evidence="2" key="1">
    <citation type="submission" date="2021-02" db="EMBL/GenBank/DDBJ databases">
        <authorList>
            <person name="Dougan E. K."/>
            <person name="Rhodes N."/>
            <person name="Thang M."/>
            <person name="Chan C."/>
        </authorList>
    </citation>
    <scope>NUCLEOTIDE SEQUENCE</scope>
</reference>
<protein>
    <submittedName>
        <fullName evidence="2">Uncharacterized protein</fullName>
    </submittedName>
</protein>
<gene>
    <name evidence="2" type="ORF">PGLA2088_LOCUS27826</name>
</gene>
<keyword evidence="1" id="KW-0472">Membrane</keyword>
<comment type="caution">
    <text evidence="2">The sequence shown here is derived from an EMBL/GenBank/DDBJ whole genome shotgun (WGS) entry which is preliminary data.</text>
</comment>
<dbReference type="Proteomes" id="UP000626109">
    <property type="component" value="Unassembled WGS sequence"/>
</dbReference>
<keyword evidence="1" id="KW-0812">Transmembrane</keyword>
<proteinExistence type="predicted"/>
<evidence type="ECO:0000256" key="1">
    <source>
        <dbReference type="SAM" id="Phobius"/>
    </source>
</evidence>
<dbReference type="AlphaFoldDB" id="A0A813JYL1"/>
<evidence type="ECO:0000313" key="3">
    <source>
        <dbReference type="Proteomes" id="UP000626109"/>
    </source>
</evidence>
<dbReference type="EMBL" id="CAJNNW010027616">
    <property type="protein sequence ID" value="CAE8692320.1"/>
    <property type="molecule type" value="Genomic_DNA"/>
</dbReference>
<accession>A0A813JYL1</accession>
<feature type="transmembrane region" description="Helical" evidence="1">
    <location>
        <begin position="113"/>
        <end position="136"/>
    </location>
</feature>
<keyword evidence="1" id="KW-1133">Transmembrane helix</keyword>
<evidence type="ECO:0000313" key="2">
    <source>
        <dbReference type="EMBL" id="CAE8692320.1"/>
    </source>
</evidence>
<organism evidence="2 3">
    <name type="scientific">Polarella glacialis</name>
    <name type="common">Dinoflagellate</name>
    <dbReference type="NCBI Taxonomy" id="89957"/>
    <lineage>
        <taxon>Eukaryota</taxon>
        <taxon>Sar</taxon>
        <taxon>Alveolata</taxon>
        <taxon>Dinophyceae</taxon>
        <taxon>Suessiales</taxon>
        <taxon>Suessiaceae</taxon>
        <taxon>Polarella</taxon>
    </lineage>
</organism>
<sequence length="221" mass="23806">MASARHMGLAPTEERASYALLAQKAMGFGTLEKLARDASKEGGSLSPTELQEMVKAGIGSMGVVAALVMSIVKVHDEVAMKATPDDWLDCSTFKYEIFSGIFARTIDCQEIHLYLSSCAFTFAMLTVLVATNSYGFLCSLSSNSVCAFCEKFPGAVVYPTLLLFLALCCFLADTVFYSATIFGFQRVGPYLGCACLACCAVFLTYWSMNKFVKKHASGGAP</sequence>
<feature type="transmembrane region" description="Helical" evidence="1">
    <location>
        <begin position="156"/>
        <end position="177"/>
    </location>
</feature>